<keyword evidence="16" id="KW-0057">Aromatic amino acid biosynthesis</keyword>
<comment type="cofactor">
    <cofactor evidence="1">
        <name>Zn(2+)</name>
        <dbReference type="ChEBI" id="CHEBI:29105"/>
    </cofactor>
</comment>
<feature type="domain" description="3-dehydroquinate synthase N-terminal" evidence="23">
    <location>
        <begin position="78"/>
        <end position="190"/>
    </location>
</feature>
<keyword evidence="6" id="KW-0963">Cytoplasm</keyword>
<feature type="domain" description="Enolpyruvate transferase" evidence="22">
    <location>
        <begin position="403"/>
        <end position="831"/>
    </location>
</feature>
<dbReference type="InterPro" id="IPR013785">
    <property type="entry name" value="Aldolase_TIM"/>
</dbReference>
<evidence type="ECO:0000256" key="12">
    <source>
        <dbReference type="ARBA" id="ARBA00022833"/>
    </source>
</evidence>
<dbReference type="InterPro" id="IPR013708">
    <property type="entry name" value="Shikimate_DH-bd_N"/>
</dbReference>
<evidence type="ECO:0000256" key="2">
    <source>
        <dbReference type="ARBA" id="ARBA00004496"/>
    </source>
</evidence>
<dbReference type="InterPro" id="IPR027417">
    <property type="entry name" value="P-loop_NTPase"/>
</dbReference>
<keyword evidence="18" id="KW-0511">Multifunctional enzyme</keyword>
<dbReference type="InterPro" id="IPR008289">
    <property type="entry name" value="Pentafunct_AroM"/>
</dbReference>
<dbReference type="InterPro" id="IPR056179">
    <property type="entry name" value="DHQS_C"/>
</dbReference>
<dbReference type="InterPro" id="IPR046346">
    <property type="entry name" value="Aminoacid_DH-like_N_sf"/>
</dbReference>
<evidence type="ECO:0000256" key="8">
    <source>
        <dbReference type="ARBA" id="ARBA00022679"/>
    </source>
</evidence>
<keyword evidence="10" id="KW-0547">Nucleotide-binding</keyword>
<dbReference type="InterPro" id="IPR000623">
    <property type="entry name" value="Shikimate_kinase/TSH1"/>
</dbReference>
<dbReference type="FunFam" id="3.65.10.10:FF:000007">
    <property type="entry name" value="Pentafunctional AROM polypeptide"/>
    <property type="match status" value="1"/>
</dbReference>
<evidence type="ECO:0000313" key="27">
    <source>
        <dbReference type="Proteomes" id="UP000237438"/>
    </source>
</evidence>
<dbReference type="PROSITE" id="PS00885">
    <property type="entry name" value="EPSP_SYNTHASE_2"/>
    <property type="match status" value="1"/>
</dbReference>
<dbReference type="Pfam" id="PF01761">
    <property type="entry name" value="DHQ_synthase"/>
    <property type="match status" value="1"/>
</dbReference>
<dbReference type="SUPFAM" id="SSF52540">
    <property type="entry name" value="P-loop containing nucleoside triphosphate hydrolases"/>
    <property type="match status" value="1"/>
</dbReference>
<dbReference type="SUPFAM" id="SSF55205">
    <property type="entry name" value="EPT/RTPC-like"/>
    <property type="match status" value="1"/>
</dbReference>
<dbReference type="InterPro" id="IPR023193">
    <property type="entry name" value="EPSP_synthase_CS"/>
</dbReference>
<dbReference type="NCBIfam" id="TIGR01357">
    <property type="entry name" value="aroB"/>
    <property type="match status" value="1"/>
</dbReference>
<dbReference type="PIRSF" id="PIRSF000514">
    <property type="entry name" value="Pentafunct_AroM"/>
    <property type="match status" value="1"/>
</dbReference>
<sequence length="1608" mass="177254">MGDPTGPTRIKILGKDNIIVDHDIWKTFVAEDVISNLPSSTYVLITDTNLSPLYVSPFKDAAQCFLKKINSQARILAYEIPPGESSKGRETKAEIEDWMLGENCTRDTVIIALGGGVIGDLTGYVAATFMRGVRFVQVPTTLLAMVDSSIGGKTAIDTPLGKNLIGAFWQPEKIYIDLNFLETLPLREFINGMAEVIKTAAIWDETEFTILEENASFIMNTMREKSIDSKTLLTPIKDLLKRLVIGSARVKAEVVSNDERESGLRNLLNFGHSIGHAYEAILTPQVLHGEAVAIGMVKEAELARFLGVLNPGAVARLSKCISAYGLPISLNDDHIKKITAQKLCPVDILLQKMGIDKKNDGKKKKIVLLSAIGKTHEPRASIVEDHIIRIILCDGIEVIPGVPKDLRSEVVPPGSKSISNRALVLAALGAGTCRIKNLLHSDDTEFMLSAIANLGGALYSWEDAGDTLVIHGKKGEFHASPSELYIGNAGTASRFLTSILTLCQTSEVSFTVLTGNARMKKRPIGPLVDSLRINGAEIEYLGCENSLPLKISATGFNGGLIELTAAISSQYVSSILMCAPYAKKPVTLKLVGGKPISQPYIDMTIAMMATFGIAVIRSTIEENTYHIPQGVYKNPTEYEVESDASSATYPLAVAAISGTTCTVSNIGSKSLQGDADFATKVLRPMGCDVVQTEYSTTVTGPKSSSLIALDEIDMESMTDAFLTASVLAAVAKGTTRICGIANQRVKECNRIAAMRNQLEKFGVICREFEDGIEIDGRPANSLKIPLDGVDCYDDHRVAMSFSVLSIVAPLPVLIKERECVGKTWPGWWDILSLSFKVDLKGKEIRSELAKQYSNDNLTNPTLIFIGMRCAGKTTLGKRASTILQRPFIDLDEEFERINKCKISNFVQTRGWENFRTAERLLFEKIMVEKQHGYIISCGGGIIETPRCREIFIQHRNSGGIVIYVYRDIYEIIESIQNDETRAKYSESVMDIYLRRLPWFEECSNFQYINVYKNNIGEDLTNQDLFSRLLSFILNKGANTHFEEMMRKSLSFFVSLTIPDLSIGKNLVRHAVVGSNAVELRVDLLQNPDRDDGIPTIDFLTKQVTILRSQTNLPMIFTIRTINQGGKFPDDAYKEALKLYKWAIKLGSEYIDLEISFPDFLIQEVSKARGFSKIIASHHDTSGKLSWKNGSWIPFYNRALEFGDIIKLVSIANRIEDNFDLFKFKTSIALAHSSVPLIALNMGASGQLSRILNKFMTPVSHPALPSKSAPGQLSATQIRQGLTLLAEIQPKSFLLFGKPISASRSPALHNTLFRKFGFPHEYSLMETDNVDDLKTIIRSSSFGGASVTMPIKIDIIPLLDQITESARVIGAVNTIIPTRAEDSGKIRLIGDNTDWLGMMHSIVSLQSKMPLQTSHLIRSLVGSPPVSPMSISQPETPLARPISFVHNSNKSALVIGAGGTARAAIYALKSLGHSPIYVVSRTPEKIYAMIEKFPTNFNIIPLISVADIEKVQKQKYQNPTNSPCFYLPYVAIATIPADKPIHQSVRDILNLLIRPPQPIVLESSKQQEPRIFVEMSYKPSFTPLMQMAQDAGWETVCGLEVLCGQGMYQ</sequence>
<dbReference type="SUPFAM" id="SSF56796">
    <property type="entry name" value="Dehydroquinate synthase-like"/>
    <property type="match status" value="1"/>
</dbReference>
<evidence type="ECO:0000256" key="18">
    <source>
        <dbReference type="ARBA" id="ARBA00023268"/>
    </source>
</evidence>
<dbReference type="FunFam" id="3.40.50.1970:FF:000007">
    <property type="entry name" value="Pentafunctional AROM polypeptide"/>
    <property type="match status" value="1"/>
</dbReference>
<dbReference type="GO" id="GO:0004764">
    <property type="term" value="F:shikimate 3-dehydrogenase (NADP+) activity"/>
    <property type="evidence" value="ECO:0007669"/>
    <property type="project" value="InterPro"/>
</dbReference>
<evidence type="ECO:0000259" key="25">
    <source>
        <dbReference type="Pfam" id="PF24621"/>
    </source>
</evidence>
<keyword evidence="17" id="KW-0456">Lyase</keyword>
<evidence type="ECO:0000256" key="17">
    <source>
        <dbReference type="ARBA" id="ARBA00023239"/>
    </source>
</evidence>
<accession>A0A2S4PV77</accession>
<evidence type="ECO:0000256" key="16">
    <source>
        <dbReference type="ARBA" id="ARBA00023141"/>
    </source>
</evidence>
<dbReference type="InterPro" id="IPR023000">
    <property type="entry name" value="Shikimate_kinase_CS"/>
</dbReference>
<dbReference type="GO" id="GO:0009423">
    <property type="term" value="P:chorismate biosynthetic process"/>
    <property type="evidence" value="ECO:0007669"/>
    <property type="project" value="UniProtKB-UniPathway"/>
</dbReference>
<feature type="non-terminal residue" evidence="26">
    <location>
        <position position="1608"/>
    </location>
</feature>
<keyword evidence="8" id="KW-0808">Transferase</keyword>
<dbReference type="GO" id="GO:0003866">
    <property type="term" value="F:3-phosphoshikimate 1-carboxyvinyltransferase activity"/>
    <property type="evidence" value="ECO:0007669"/>
    <property type="project" value="UniProtKB-EC"/>
</dbReference>
<dbReference type="Proteomes" id="UP000237438">
    <property type="component" value="Unassembled WGS sequence"/>
</dbReference>
<dbReference type="InterPro" id="IPR036968">
    <property type="entry name" value="Enolpyruvate_Tfrase_sf"/>
</dbReference>
<evidence type="ECO:0000256" key="3">
    <source>
        <dbReference type="ARBA" id="ARBA00004811"/>
    </source>
</evidence>
<dbReference type="GO" id="GO:0005737">
    <property type="term" value="C:cytoplasm"/>
    <property type="evidence" value="ECO:0007669"/>
    <property type="project" value="UniProtKB-SubCell"/>
</dbReference>
<comment type="similarity">
    <text evidence="5">Belongs to the EPSP synthase family.</text>
</comment>
<dbReference type="HAMAP" id="MF_03143">
    <property type="entry name" value="Pentafunct_AroM"/>
    <property type="match status" value="1"/>
</dbReference>
<dbReference type="UniPathway" id="UPA00053">
    <property type="reaction ID" value="UER00088"/>
</dbReference>
<evidence type="ECO:0000259" key="23">
    <source>
        <dbReference type="Pfam" id="PF01761"/>
    </source>
</evidence>
<dbReference type="Gene3D" id="3.40.50.1970">
    <property type="match status" value="1"/>
</dbReference>
<dbReference type="InterPro" id="IPR031322">
    <property type="entry name" value="Shikimate/glucono_kinase"/>
</dbReference>
<dbReference type="FunFam" id="3.20.20.70:FF:000135">
    <property type="entry name" value="Pentafunctional AROM polypeptide"/>
    <property type="match status" value="1"/>
</dbReference>
<dbReference type="InterPro" id="IPR001381">
    <property type="entry name" value="DHquinase_I"/>
</dbReference>
<keyword evidence="11" id="KW-0418">Kinase</keyword>
<protein>
    <submittedName>
        <fullName evidence="26">Uncharacterized protein</fullName>
    </submittedName>
</protein>
<dbReference type="SUPFAM" id="SSF51569">
    <property type="entry name" value="Aldolase"/>
    <property type="match status" value="1"/>
</dbReference>
<feature type="domain" description="Shikimate dehydrogenase substrate binding N-terminal" evidence="24">
    <location>
        <begin position="1294"/>
        <end position="1374"/>
    </location>
</feature>
<dbReference type="Gene3D" id="3.40.50.300">
    <property type="entry name" value="P-loop containing nucleotide triphosphate hydrolases"/>
    <property type="match status" value="1"/>
</dbReference>
<dbReference type="CDD" id="cd01556">
    <property type="entry name" value="EPSP_synthase"/>
    <property type="match status" value="1"/>
</dbReference>
<comment type="function">
    <text evidence="21">The AROM polypeptide catalyzes 5 consecutive enzymatic reactions in prechorismate polyaromatic amino acid biosynthesis.</text>
</comment>
<dbReference type="OrthoDB" id="197068at2759"/>
<evidence type="ECO:0000256" key="9">
    <source>
        <dbReference type="ARBA" id="ARBA00022723"/>
    </source>
</evidence>
<gene>
    <name evidence="26" type="ORF">EPUL_004310</name>
</gene>
<comment type="pathway">
    <text evidence="3">Metabolic intermediate biosynthesis; chorismate biosynthesis; chorismate from D-erythrose 4-phosphate and phosphoenolpyruvate: step 6/7.</text>
</comment>
<dbReference type="HAMAP" id="MF_00210">
    <property type="entry name" value="EPSP_synth"/>
    <property type="match status" value="1"/>
</dbReference>
<evidence type="ECO:0000256" key="4">
    <source>
        <dbReference type="ARBA" id="ARBA00004842"/>
    </source>
</evidence>
<comment type="catalytic activity">
    <reaction evidence="19">
        <text>3-phosphoshikimate + phosphoenolpyruvate = 5-O-(1-carboxyvinyl)-3-phosphoshikimate + phosphate</text>
        <dbReference type="Rhea" id="RHEA:21256"/>
        <dbReference type="ChEBI" id="CHEBI:43474"/>
        <dbReference type="ChEBI" id="CHEBI:57701"/>
        <dbReference type="ChEBI" id="CHEBI:58702"/>
        <dbReference type="ChEBI" id="CHEBI:145989"/>
        <dbReference type="EC" id="2.5.1.19"/>
    </reaction>
    <physiologicalReaction direction="left-to-right" evidence="19">
        <dbReference type="Rhea" id="RHEA:21257"/>
    </physiologicalReaction>
</comment>
<evidence type="ECO:0000256" key="15">
    <source>
        <dbReference type="ARBA" id="ARBA00023002"/>
    </source>
</evidence>
<dbReference type="CDD" id="cd08195">
    <property type="entry name" value="DHQS"/>
    <property type="match status" value="1"/>
</dbReference>
<evidence type="ECO:0000256" key="6">
    <source>
        <dbReference type="ARBA" id="ARBA00022490"/>
    </source>
</evidence>
<proteinExistence type="inferred from homology"/>
<dbReference type="NCBIfam" id="TIGR01356">
    <property type="entry name" value="aroA"/>
    <property type="match status" value="1"/>
</dbReference>
<dbReference type="InterPro" id="IPR030960">
    <property type="entry name" value="DHQS/DOIS_N"/>
</dbReference>
<dbReference type="Gene3D" id="3.20.20.70">
    <property type="entry name" value="Aldolase class I"/>
    <property type="match status" value="1"/>
</dbReference>
<keyword evidence="7" id="KW-0028">Amino-acid biosynthesis</keyword>
<dbReference type="STRING" id="225359.A0A2S4PV77"/>
<comment type="pathway">
    <text evidence="4">Metabolic intermediate biosynthesis; chorismate biosynthesis; chorismate from D-erythrose 4-phosphate and phosphoenolpyruvate: step 5/7.</text>
</comment>
<evidence type="ECO:0000256" key="19">
    <source>
        <dbReference type="ARBA" id="ARBA00044633"/>
    </source>
</evidence>
<dbReference type="PANTHER" id="PTHR21090">
    <property type="entry name" value="AROM/DEHYDROQUINATE SYNTHASE"/>
    <property type="match status" value="1"/>
</dbReference>
<dbReference type="GO" id="GO:0046872">
    <property type="term" value="F:metal ion binding"/>
    <property type="evidence" value="ECO:0007669"/>
    <property type="project" value="UniProtKB-KW"/>
</dbReference>
<dbReference type="GO" id="GO:0008652">
    <property type="term" value="P:amino acid biosynthetic process"/>
    <property type="evidence" value="ECO:0007669"/>
    <property type="project" value="UniProtKB-KW"/>
</dbReference>
<dbReference type="GO" id="GO:0004765">
    <property type="term" value="F:shikimate kinase activity"/>
    <property type="evidence" value="ECO:0007669"/>
    <property type="project" value="UniProtKB-EC"/>
</dbReference>
<dbReference type="PROSITE" id="PS00104">
    <property type="entry name" value="EPSP_SYNTHASE_1"/>
    <property type="match status" value="1"/>
</dbReference>
<dbReference type="CDD" id="cd01065">
    <property type="entry name" value="NAD_bind_Shikimate_DH"/>
    <property type="match status" value="1"/>
</dbReference>
<dbReference type="InterPro" id="IPR001986">
    <property type="entry name" value="Enolpyruvate_Tfrase_dom"/>
</dbReference>
<dbReference type="Pfam" id="PF01487">
    <property type="entry name" value="DHquinase_I"/>
    <property type="match status" value="1"/>
</dbReference>
<dbReference type="EMBL" id="PEDP01000450">
    <property type="protein sequence ID" value="POS85943.1"/>
    <property type="molecule type" value="Genomic_DNA"/>
</dbReference>
<dbReference type="Gene3D" id="1.20.1090.10">
    <property type="entry name" value="Dehydroquinate synthase-like - alpha domain"/>
    <property type="match status" value="1"/>
</dbReference>
<dbReference type="NCBIfam" id="TIGR01093">
    <property type="entry name" value="aroD"/>
    <property type="match status" value="1"/>
</dbReference>
<keyword evidence="14" id="KW-0521">NADP</keyword>
<keyword evidence="15" id="KW-0560">Oxidoreductase</keyword>
<dbReference type="Gene3D" id="3.65.10.10">
    <property type="entry name" value="Enolpyruvate transferase domain"/>
    <property type="match status" value="2"/>
</dbReference>
<dbReference type="GO" id="GO:0009073">
    <property type="term" value="P:aromatic amino acid family biosynthetic process"/>
    <property type="evidence" value="ECO:0007669"/>
    <property type="project" value="UniProtKB-KW"/>
</dbReference>
<dbReference type="Gene3D" id="3.40.50.10860">
    <property type="entry name" value="Leucine Dehydrogenase, chain A, domain 1"/>
    <property type="match status" value="1"/>
</dbReference>
<reference evidence="26 27" key="1">
    <citation type="submission" date="2017-10" db="EMBL/GenBank/DDBJ databases">
        <title>Development of genomic resources for the powdery mildew, Erysiphe pulchra.</title>
        <authorList>
            <person name="Wadl P.A."/>
            <person name="Mack B.M."/>
            <person name="Moore G."/>
            <person name="Beltz S.B."/>
        </authorList>
    </citation>
    <scope>NUCLEOTIDE SEQUENCE [LARGE SCALE GENOMIC DNA]</scope>
    <source>
        <strain evidence="26">Cflorida</strain>
    </source>
</reference>
<dbReference type="InterPro" id="IPR036291">
    <property type="entry name" value="NAD(P)-bd_dom_sf"/>
</dbReference>
<evidence type="ECO:0000256" key="5">
    <source>
        <dbReference type="ARBA" id="ARBA00009948"/>
    </source>
</evidence>
<comment type="subcellular location">
    <subcellularLocation>
        <location evidence="2">Cytoplasm</location>
    </subcellularLocation>
</comment>
<dbReference type="HAMAP" id="MF_00109">
    <property type="entry name" value="Shikimate_kinase"/>
    <property type="match status" value="1"/>
</dbReference>
<dbReference type="PROSITE" id="PS01128">
    <property type="entry name" value="SHIKIMATE_KINASE"/>
    <property type="match status" value="1"/>
</dbReference>
<dbReference type="CDD" id="cd00464">
    <property type="entry name" value="SK"/>
    <property type="match status" value="1"/>
</dbReference>
<evidence type="ECO:0000256" key="13">
    <source>
        <dbReference type="ARBA" id="ARBA00022840"/>
    </source>
</evidence>
<evidence type="ECO:0000256" key="21">
    <source>
        <dbReference type="ARBA" id="ARBA00054455"/>
    </source>
</evidence>
<dbReference type="InterPro" id="IPR013792">
    <property type="entry name" value="RNA3'P_cycl/enolpyr_Trfase_a/b"/>
</dbReference>
<comment type="caution">
    <text evidence="26">The sequence shown here is derived from an EMBL/GenBank/DDBJ whole genome shotgun (WGS) entry which is preliminary data.</text>
</comment>
<keyword evidence="9" id="KW-0479">Metal-binding</keyword>
<dbReference type="PRINTS" id="PR01100">
    <property type="entry name" value="SHIKIMTKNASE"/>
</dbReference>
<dbReference type="Gene3D" id="3.40.50.720">
    <property type="entry name" value="NAD(P)-binding Rossmann-like Domain"/>
    <property type="match status" value="1"/>
</dbReference>
<dbReference type="CDD" id="cd00502">
    <property type="entry name" value="DHQase_I"/>
    <property type="match status" value="1"/>
</dbReference>
<dbReference type="FunFam" id="1.20.1090.10:FF:000007">
    <property type="entry name" value="Pentafunctional AROM polypeptide"/>
    <property type="match status" value="1"/>
</dbReference>
<comment type="catalytic activity">
    <reaction evidence="20">
        <text>shikimate + ATP = 3-phosphoshikimate + ADP + H(+)</text>
        <dbReference type="Rhea" id="RHEA:13121"/>
        <dbReference type="ChEBI" id="CHEBI:15378"/>
        <dbReference type="ChEBI" id="CHEBI:30616"/>
        <dbReference type="ChEBI" id="CHEBI:36208"/>
        <dbReference type="ChEBI" id="CHEBI:145989"/>
        <dbReference type="ChEBI" id="CHEBI:456216"/>
        <dbReference type="EC" id="2.7.1.71"/>
    </reaction>
</comment>
<feature type="domain" description="3-dehydroquinate synthase C-terminal" evidence="25">
    <location>
        <begin position="192"/>
        <end position="339"/>
    </location>
</feature>
<dbReference type="InterPro" id="IPR018508">
    <property type="entry name" value="3-dehydroquinate_DH_AS"/>
</dbReference>
<evidence type="ECO:0000256" key="20">
    <source>
        <dbReference type="ARBA" id="ARBA00048567"/>
    </source>
</evidence>
<keyword evidence="13" id="KW-0067">ATP-binding</keyword>
<dbReference type="GO" id="GO:0003855">
    <property type="term" value="F:3-dehydroquinate dehydratase activity"/>
    <property type="evidence" value="ECO:0007669"/>
    <property type="project" value="InterPro"/>
</dbReference>
<evidence type="ECO:0000256" key="14">
    <source>
        <dbReference type="ARBA" id="ARBA00022857"/>
    </source>
</evidence>
<dbReference type="Pfam" id="PF24621">
    <property type="entry name" value="DHQS_C"/>
    <property type="match status" value="1"/>
</dbReference>
<name>A0A2S4PV77_9PEZI</name>
<dbReference type="PANTHER" id="PTHR21090:SF5">
    <property type="entry name" value="PENTAFUNCTIONAL AROM POLYPEPTIDE"/>
    <property type="match status" value="1"/>
</dbReference>
<organism evidence="26 27">
    <name type="scientific">Erysiphe pulchra</name>
    <dbReference type="NCBI Taxonomy" id="225359"/>
    <lineage>
        <taxon>Eukaryota</taxon>
        <taxon>Fungi</taxon>
        <taxon>Dikarya</taxon>
        <taxon>Ascomycota</taxon>
        <taxon>Pezizomycotina</taxon>
        <taxon>Leotiomycetes</taxon>
        <taxon>Erysiphales</taxon>
        <taxon>Erysiphaceae</taxon>
        <taxon>Erysiphe</taxon>
    </lineage>
</organism>
<dbReference type="GO" id="GO:0003856">
    <property type="term" value="F:3-dehydroquinate synthase activity"/>
    <property type="evidence" value="ECO:0007669"/>
    <property type="project" value="InterPro"/>
</dbReference>
<evidence type="ECO:0000256" key="10">
    <source>
        <dbReference type="ARBA" id="ARBA00022741"/>
    </source>
</evidence>
<evidence type="ECO:0000256" key="11">
    <source>
        <dbReference type="ARBA" id="ARBA00022777"/>
    </source>
</evidence>
<dbReference type="FunFam" id="3.40.50.300:FF:001256">
    <property type="entry name" value="Pentafunctional AROM polypeptide"/>
    <property type="match status" value="1"/>
</dbReference>
<dbReference type="InterPro" id="IPR006264">
    <property type="entry name" value="EPSP_synthase"/>
</dbReference>
<evidence type="ECO:0000256" key="7">
    <source>
        <dbReference type="ARBA" id="ARBA00022605"/>
    </source>
</evidence>
<keyword evidence="12" id="KW-0862">Zinc</keyword>
<evidence type="ECO:0000313" key="26">
    <source>
        <dbReference type="EMBL" id="POS85943.1"/>
    </source>
</evidence>
<evidence type="ECO:0000256" key="1">
    <source>
        <dbReference type="ARBA" id="ARBA00001947"/>
    </source>
</evidence>
<dbReference type="Pfam" id="PF01202">
    <property type="entry name" value="SKI"/>
    <property type="match status" value="1"/>
</dbReference>
<dbReference type="SUPFAM" id="SSF53223">
    <property type="entry name" value="Aminoacid dehydrogenase-like, N-terminal domain"/>
    <property type="match status" value="1"/>
</dbReference>
<dbReference type="Pfam" id="PF00275">
    <property type="entry name" value="EPSP_synthase"/>
    <property type="match status" value="1"/>
</dbReference>
<evidence type="ECO:0000259" key="24">
    <source>
        <dbReference type="Pfam" id="PF08501"/>
    </source>
</evidence>
<dbReference type="PROSITE" id="PS01028">
    <property type="entry name" value="DEHYDROQUINASE_I"/>
    <property type="match status" value="1"/>
</dbReference>
<dbReference type="GO" id="GO:0005524">
    <property type="term" value="F:ATP binding"/>
    <property type="evidence" value="ECO:0007669"/>
    <property type="project" value="UniProtKB-KW"/>
</dbReference>
<dbReference type="Pfam" id="PF08501">
    <property type="entry name" value="Shikimate_dh_N"/>
    <property type="match status" value="1"/>
</dbReference>
<dbReference type="SUPFAM" id="SSF51735">
    <property type="entry name" value="NAD(P)-binding Rossmann-fold domains"/>
    <property type="match status" value="1"/>
</dbReference>
<keyword evidence="27" id="KW-1185">Reference proteome</keyword>
<evidence type="ECO:0000259" key="22">
    <source>
        <dbReference type="Pfam" id="PF00275"/>
    </source>
</evidence>
<dbReference type="InterPro" id="IPR016037">
    <property type="entry name" value="DHQ_synth_AroB"/>
</dbReference>